<evidence type="ECO:0000313" key="1">
    <source>
        <dbReference type="EMBL" id="KAF3944085.1"/>
    </source>
</evidence>
<gene>
    <name evidence="1" type="ORF">CMV_029419</name>
</gene>
<proteinExistence type="predicted"/>
<evidence type="ECO:0000313" key="2">
    <source>
        <dbReference type="Proteomes" id="UP000737018"/>
    </source>
</evidence>
<sequence>MTCFKEYRLMLMLAGQGILTATGVAFMEEIAFFRSWLPKEIAVDLGHHQGIIILGLAFALFQRVMPVDFLVGECDMFWGIMNNICSVWPSENCSNATLALKISLTSISKRVTGVSVVFYLHYFGCKEKEDEKTKAGEEEPIPLFGNEHGIIPYSITVLQLRFRYDKLLPRIANNNVIVFSSTSGEEAYLITLSSKIRAKNKQ</sequence>
<keyword evidence="2" id="KW-1185">Reference proteome</keyword>
<comment type="caution">
    <text evidence="1">The sequence shown here is derived from an EMBL/GenBank/DDBJ whole genome shotgun (WGS) entry which is preliminary data.</text>
</comment>
<accession>A0A8J4Q349</accession>
<dbReference type="EMBL" id="JRKL02012696">
    <property type="protein sequence ID" value="KAF3944085.1"/>
    <property type="molecule type" value="Genomic_DNA"/>
</dbReference>
<dbReference type="Proteomes" id="UP000737018">
    <property type="component" value="Unassembled WGS sequence"/>
</dbReference>
<name>A0A8J4Q349_9ROSI</name>
<dbReference type="OrthoDB" id="10452636at2759"/>
<dbReference type="AlphaFoldDB" id="A0A8J4Q349"/>
<organism evidence="1 2">
    <name type="scientific">Castanea mollissima</name>
    <name type="common">Chinese chestnut</name>
    <dbReference type="NCBI Taxonomy" id="60419"/>
    <lineage>
        <taxon>Eukaryota</taxon>
        <taxon>Viridiplantae</taxon>
        <taxon>Streptophyta</taxon>
        <taxon>Embryophyta</taxon>
        <taxon>Tracheophyta</taxon>
        <taxon>Spermatophyta</taxon>
        <taxon>Magnoliopsida</taxon>
        <taxon>eudicotyledons</taxon>
        <taxon>Gunneridae</taxon>
        <taxon>Pentapetalae</taxon>
        <taxon>rosids</taxon>
        <taxon>fabids</taxon>
        <taxon>Fagales</taxon>
        <taxon>Fagaceae</taxon>
        <taxon>Castanea</taxon>
    </lineage>
</organism>
<reference evidence="1" key="1">
    <citation type="submission" date="2020-03" db="EMBL/GenBank/DDBJ databases">
        <title>Castanea mollissima Vanexum genome sequencing.</title>
        <authorList>
            <person name="Staton M."/>
        </authorList>
    </citation>
    <scope>NUCLEOTIDE SEQUENCE</scope>
    <source>
        <tissue evidence="1">Leaf</tissue>
    </source>
</reference>
<protein>
    <submittedName>
        <fullName evidence="1">Uncharacterized protein</fullName>
    </submittedName>
</protein>